<name>A0AAV2S261_MEGNR</name>
<keyword evidence="4" id="KW-1185">Reference proteome</keyword>
<feature type="non-terminal residue" evidence="3">
    <location>
        <position position="184"/>
    </location>
</feature>
<accession>A0AAV2S261</accession>
<comment type="caution">
    <text evidence="3">The sequence shown here is derived from an EMBL/GenBank/DDBJ whole genome shotgun (WGS) entry which is preliminary data.</text>
</comment>
<dbReference type="Proteomes" id="UP001497623">
    <property type="component" value="Unassembled WGS sequence"/>
</dbReference>
<gene>
    <name evidence="3" type="ORF">MNOR_LOCUS30824</name>
</gene>
<proteinExistence type="predicted"/>
<organism evidence="3 4">
    <name type="scientific">Meganyctiphanes norvegica</name>
    <name type="common">Northern krill</name>
    <name type="synonym">Thysanopoda norvegica</name>
    <dbReference type="NCBI Taxonomy" id="48144"/>
    <lineage>
        <taxon>Eukaryota</taxon>
        <taxon>Metazoa</taxon>
        <taxon>Ecdysozoa</taxon>
        <taxon>Arthropoda</taxon>
        <taxon>Crustacea</taxon>
        <taxon>Multicrustacea</taxon>
        <taxon>Malacostraca</taxon>
        <taxon>Eumalacostraca</taxon>
        <taxon>Eucarida</taxon>
        <taxon>Euphausiacea</taxon>
        <taxon>Euphausiidae</taxon>
        <taxon>Meganyctiphanes</taxon>
    </lineage>
</organism>
<evidence type="ECO:0000259" key="2">
    <source>
        <dbReference type="PROSITE" id="PS01186"/>
    </source>
</evidence>
<protein>
    <recommendedName>
        <fullName evidence="1 2">EGF-like domain-containing protein</fullName>
    </recommendedName>
</protein>
<dbReference type="PROSITE" id="PS00022">
    <property type="entry name" value="EGF_1"/>
    <property type="match status" value="1"/>
</dbReference>
<dbReference type="PROSITE" id="PS01186">
    <property type="entry name" value="EGF_2"/>
    <property type="match status" value="1"/>
</dbReference>
<evidence type="ECO:0000313" key="3">
    <source>
        <dbReference type="EMBL" id="CAL4151716.1"/>
    </source>
</evidence>
<evidence type="ECO:0000313" key="4">
    <source>
        <dbReference type="Proteomes" id="UP001497623"/>
    </source>
</evidence>
<evidence type="ECO:0000259" key="1">
    <source>
        <dbReference type="PROSITE" id="PS00022"/>
    </source>
</evidence>
<dbReference type="InterPro" id="IPR000742">
    <property type="entry name" value="EGF"/>
</dbReference>
<sequence>MESNNQVDPNGLLPYVGDGRVAAPTAASCFNAILMNIKQSYTDMLWSRFKVLRKTGVGKSPGQCIKHCEFVKISASNNVRDLILCLLESLTSFFFLPLVHYRPYFSYISTSVVETGDQNRNFNPTVDNGGNTHADSMASGVCPHDCGYGYCTEPNSWCTCHTGYTGPSCRTPTPSTSRSYGDKG</sequence>
<dbReference type="AlphaFoldDB" id="A0AAV2S261"/>
<dbReference type="Gene3D" id="2.10.25.10">
    <property type="entry name" value="Laminin"/>
    <property type="match status" value="1"/>
</dbReference>
<dbReference type="EMBL" id="CAXKWB010038469">
    <property type="protein sequence ID" value="CAL4151716.1"/>
    <property type="molecule type" value="Genomic_DNA"/>
</dbReference>
<reference evidence="3 4" key="1">
    <citation type="submission" date="2024-05" db="EMBL/GenBank/DDBJ databases">
        <authorList>
            <person name="Wallberg A."/>
        </authorList>
    </citation>
    <scope>NUCLEOTIDE SEQUENCE [LARGE SCALE GENOMIC DNA]</scope>
</reference>
<feature type="domain" description="EGF-like" evidence="1 2">
    <location>
        <begin position="158"/>
        <end position="169"/>
    </location>
</feature>